<dbReference type="Gene3D" id="3.30.429.10">
    <property type="entry name" value="Macrophage Migration Inhibitory Factor"/>
    <property type="match status" value="1"/>
</dbReference>
<dbReference type="GO" id="GO:0016853">
    <property type="term" value="F:isomerase activity"/>
    <property type="evidence" value="ECO:0007669"/>
    <property type="project" value="UniProtKB-UniRule"/>
</dbReference>
<dbReference type="RefSeq" id="WP_081656560.1">
    <property type="nucleotide sequence ID" value="NZ_JAPYYP010000032.1"/>
</dbReference>
<name>A0A9X3TV49_9BACL</name>
<dbReference type="InterPro" id="IPR004370">
    <property type="entry name" value="4-OT-like_dom"/>
</dbReference>
<accession>A0A9X3TV49</accession>
<dbReference type="NCBIfam" id="TIGR00013">
    <property type="entry name" value="taut"/>
    <property type="match status" value="1"/>
</dbReference>
<keyword evidence="7" id="KW-1185">Reference proteome</keyword>
<dbReference type="PANTHER" id="PTHR35530">
    <property type="entry name" value="TAUTOMERASE-RELATED"/>
    <property type="match status" value="1"/>
</dbReference>
<gene>
    <name evidence="6" type="ORF">O3V59_19145</name>
</gene>
<feature type="domain" description="4-oxalocrotonate tautomerase-like" evidence="5">
    <location>
        <begin position="23"/>
        <end position="81"/>
    </location>
</feature>
<evidence type="ECO:0000256" key="3">
    <source>
        <dbReference type="PIRSR" id="PIRSR618191-1"/>
    </source>
</evidence>
<dbReference type="Pfam" id="PF01361">
    <property type="entry name" value="Tautomerase"/>
    <property type="match status" value="1"/>
</dbReference>
<dbReference type="EC" id="5.3.2.-" evidence="4"/>
<evidence type="ECO:0000256" key="4">
    <source>
        <dbReference type="RuleBase" id="RU362032"/>
    </source>
</evidence>
<protein>
    <recommendedName>
        <fullName evidence="4">Tautomerase</fullName>
        <ecNumber evidence="4">5.3.2.-</ecNumber>
    </recommendedName>
</protein>
<organism evidence="6 7">
    <name type="scientific">Brevibacillus thermoruber</name>
    <dbReference type="NCBI Taxonomy" id="33942"/>
    <lineage>
        <taxon>Bacteria</taxon>
        <taxon>Bacillati</taxon>
        <taxon>Bacillota</taxon>
        <taxon>Bacilli</taxon>
        <taxon>Bacillales</taxon>
        <taxon>Paenibacillaceae</taxon>
        <taxon>Brevibacillus</taxon>
    </lineage>
</organism>
<comment type="similarity">
    <text evidence="1 4">Belongs to the 4-oxalocrotonate tautomerase family.</text>
</comment>
<dbReference type="InterPro" id="IPR018191">
    <property type="entry name" value="4-OT"/>
</dbReference>
<keyword evidence="2 4" id="KW-0413">Isomerase</keyword>
<dbReference type="SUPFAM" id="SSF55331">
    <property type="entry name" value="Tautomerase/MIF"/>
    <property type="match status" value="1"/>
</dbReference>
<evidence type="ECO:0000256" key="1">
    <source>
        <dbReference type="ARBA" id="ARBA00006723"/>
    </source>
</evidence>
<comment type="caution">
    <text evidence="6">The sequence shown here is derived from an EMBL/GenBank/DDBJ whole genome shotgun (WGS) entry which is preliminary data.</text>
</comment>
<dbReference type="AlphaFoldDB" id="A0A9X3TV49"/>
<evidence type="ECO:0000259" key="5">
    <source>
        <dbReference type="Pfam" id="PF01361"/>
    </source>
</evidence>
<dbReference type="NCBIfam" id="NF002571">
    <property type="entry name" value="PRK02220.1"/>
    <property type="match status" value="1"/>
</dbReference>
<dbReference type="NCBIfam" id="NF002524">
    <property type="entry name" value="PRK01964.1"/>
    <property type="match status" value="1"/>
</dbReference>
<sequence>MGWVRSAFSSGRNSFAGRETQMPIITIQILEGRPKEKIRSLIAHVTETVAAELGSPKDRIRVIVAEIPKSHWGVGGTPISEAENR</sequence>
<evidence type="ECO:0000256" key="2">
    <source>
        <dbReference type="ARBA" id="ARBA00023235"/>
    </source>
</evidence>
<feature type="active site" description="Proton acceptor; via imino nitrogen" evidence="3">
    <location>
        <position position="23"/>
    </location>
</feature>
<dbReference type="PANTHER" id="PTHR35530:SF1">
    <property type="entry name" value="2-HYDROXYMUCONATE TAUTOMERASE"/>
    <property type="match status" value="1"/>
</dbReference>
<evidence type="ECO:0000313" key="6">
    <source>
        <dbReference type="EMBL" id="MDA5110468.1"/>
    </source>
</evidence>
<dbReference type="Proteomes" id="UP001151071">
    <property type="component" value="Unassembled WGS sequence"/>
</dbReference>
<proteinExistence type="inferred from homology"/>
<dbReference type="InterPro" id="IPR014347">
    <property type="entry name" value="Tautomerase/MIF_sf"/>
</dbReference>
<dbReference type="EMBL" id="JAPYYP010000032">
    <property type="protein sequence ID" value="MDA5110468.1"/>
    <property type="molecule type" value="Genomic_DNA"/>
</dbReference>
<evidence type="ECO:0000313" key="7">
    <source>
        <dbReference type="Proteomes" id="UP001151071"/>
    </source>
</evidence>
<reference evidence="6" key="1">
    <citation type="submission" date="2022-12" db="EMBL/GenBank/DDBJ databases">
        <title>Draft genome sequence of the thermophilic strain Brevibacillus thermoruber HT42, isolated from Los Humeros, Puebla, Mexico, with biotechnological potential.</title>
        <authorList>
            <person name="Lara Sanchez J."/>
            <person name="Solis Palacios R."/>
            <person name="Bustos Baena A.S."/>
            <person name="Ruz Baez A.E."/>
            <person name="Espinosa Luna G."/>
            <person name="Oliart Ros R.M."/>
        </authorList>
    </citation>
    <scope>NUCLEOTIDE SEQUENCE</scope>
    <source>
        <strain evidence="6">HT42</strain>
    </source>
</reference>